<protein>
    <recommendedName>
        <fullName evidence="1">BioF2-like acetyltransferase domain-containing protein</fullName>
    </recommendedName>
</protein>
<name>A0A919MX33_9ACTN</name>
<proteinExistence type="predicted"/>
<dbReference type="SUPFAM" id="SSF55729">
    <property type="entry name" value="Acyl-CoA N-acyltransferases (Nat)"/>
    <property type="match status" value="1"/>
</dbReference>
<gene>
    <name evidence="2" type="ORF">Asi03nite_06700</name>
</gene>
<keyword evidence="3" id="KW-1185">Reference proteome</keyword>
<dbReference type="AlphaFoldDB" id="A0A919MX33"/>
<organism evidence="2 3">
    <name type="scientific">Actinoplanes siamensis</name>
    <dbReference type="NCBI Taxonomy" id="1223317"/>
    <lineage>
        <taxon>Bacteria</taxon>
        <taxon>Bacillati</taxon>
        <taxon>Actinomycetota</taxon>
        <taxon>Actinomycetes</taxon>
        <taxon>Micromonosporales</taxon>
        <taxon>Micromonosporaceae</taxon>
        <taxon>Actinoplanes</taxon>
    </lineage>
</organism>
<feature type="domain" description="BioF2-like acetyltransferase" evidence="1">
    <location>
        <begin position="156"/>
        <end position="285"/>
    </location>
</feature>
<evidence type="ECO:0000313" key="3">
    <source>
        <dbReference type="Proteomes" id="UP000629619"/>
    </source>
</evidence>
<dbReference type="Proteomes" id="UP000629619">
    <property type="component" value="Unassembled WGS sequence"/>
</dbReference>
<comment type="caution">
    <text evidence="2">The sequence shown here is derived from an EMBL/GenBank/DDBJ whole genome shotgun (WGS) entry which is preliminary data.</text>
</comment>
<dbReference type="InterPro" id="IPR016181">
    <property type="entry name" value="Acyl_CoA_acyltransferase"/>
</dbReference>
<sequence>MTNTMAPARVSPLRRLRLHAGYQWRNSGRALVARARVEWDSRDWARLPAVRSEVGGMSISYSGLPEGLAYTLDFTEQRRGADEQRTAVRERSQLRGRDLSVVNRLPDADITIVGTSAARAHRLPRSASLVLPIRVHFVLDLDDDLETVLGRISKDERRSFRKNSRKFRWTGEMVRDIEWFDRFYDDYYRATMRNRHGARERVESKEAAYECMFRTGHLFVLSKDGEPIAGQLCHWDATTNVLTLRLPGVRDGAEEHYATGAMKAMNFLLIEWAAANGVRQIDYQGTEPFLSKGTYQAKRLTGTRVVLPPNHFGGKRLWLQVRQDRPAVRDFLVANPFLTESGGQLDAVYFYDGERPARLDYPSHSPGVREARQINLDEFLAPVSRERLRSTVA</sequence>
<reference evidence="2" key="1">
    <citation type="submission" date="2021-01" db="EMBL/GenBank/DDBJ databases">
        <title>Whole genome shotgun sequence of Actinoplanes siamensis NBRC 109076.</title>
        <authorList>
            <person name="Komaki H."/>
            <person name="Tamura T."/>
        </authorList>
    </citation>
    <scope>NUCLEOTIDE SEQUENCE</scope>
    <source>
        <strain evidence="2">NBRC 109076</strain>
    </source>
</reference>
<dbReference type="EMBL" id="BOMW01000006">
    <property type="protein sequence ID" value="GIF03132.1"/>
    <property type="molecule type" value="Genomic_DNA"/>
</dbReference>
<evidence type="ECO:0000259" key="1">
    <source>
        <dbReference type="Pfam" id="PF13480"/>
    </source>
</evidence>
<dbReference type="Gene3D" id="3.40.630.30">
    <property type="match status" value="1"/>
</dbReference>
<dbReference type="Pfam" id="PF13480">
    <property type="entry name" value="Acetyltransf_6"/>
    <property type="match status" value="1"/>
</dbReference>
<evidence type="ECO:0000313" key="2">
    <source>
        <dbReference type="EMBL" id="GIF03132.1"/>
    </source>
</evidence>
<dbReference type="InterPro" id="IPR038740">
    <property type="entry name" value="BioF2-like_GNAT_dom"/>
</dbReference>
<accession>A0A919MX33</accession>